<keyword evidence="4" id="KW-0460">Magnesium</keyword>
<dbReference type="GO" id="GO:0006284">
    <property type="term" value="P:base-excision repair"/>
    <property type="evidence" value="ECO:0007669"/>
    <property type="project" value="TreeGrafter"/>
</dbReference>
<dbReference type="AlphaFoldDB" id="A0A3B4X523"/>
<evidence type="ECO:0000256" key="4">
    <source>
        <dbReference type="ARBA" id="ARBA00022842"/>
    </source>
</evidence>
<reference evidence="5" key="1">
    <citation type="submission" date="2025-08" db="UniProtKB">
        <authorList>
            <consortium name="Ensembl"/>
        </authorList>
    </citation>
    <scope>IDENTIFICATION</scope>
</reference>
<keyword evidence="3" id="KW-0378">Hydrolase</keyword>
<dbReference type="GO" id="GO:0046872">
    <property type="term" value="F:metal ion binding"/>
    <property type="evidence" value="ECO:0007669"/>
    <property type="project" value="UniProtKB-KW"/>
</dbReference>
<dbReference type="PANTHER" id="PTHR22748:SF4">
    <property type="entry name" value="DNA-(APURINIC OR APYRIMIDINIC SITE) ENDONUCLEASE 2"/>
    <property type="match status" value="1"/>
</dbReference>
<evidence type="ECO:0000256" key="1">
    <source>
        <dbReference type="ARBA" id="ARBA00001946"/>
    </source>
</evidence>
<dbReference type="InterPro" id="IPR036691">
    <property type="entry name" value="Endo/exonu/phosph_ase_sf"/>
</dbReference>
<name>A0A3B4X523_SERLL</name>
<organism evidence="5 6">
    <name type="scientific">Seriola lalandi dorsalis</name>
    <dbReference type="NCBI Taxonomy" id="1841481"/>
    <lineage>
        <taxon>Eukaryota</taxon>
        <taxon>Metazoa</taxon>
        <taxon>Chordata</taxon>
        <taxon>Craniata</taxon>
        <taxon>Vertebrata</taxon>
        <taxon>Euteleostomi</taxon>
        <taxon>Actinopterygii</taxon>
        <taxon>Neopterygii</taxon>
        <taxon>Teleostei</taxon>
        <taxon>Neoteleostei</taxon>
        <taxon>Acanthomorphata</taxon>
        <taxon>Carangaria</taxon>
        <taxon>Carangiformes</taxon>
        <taxon>Carangidae</taxon>
        <taxon>Seriola</taxon>
    </lineage>
</organism>
<dbReference type="STRING" id="1841481.ENSSLDP00000010817"/>
<accession>A0A3B4X523</accession>
<evidence type="ECO:0000256" key="2">
    <source>
        <dbReference type="ARBA" id="ARBA00022723"/>
    </source>
</evidence>
<dbReference type="InterPro" id="IPR004808">
    <property type="entry name" value="AP_endonuc_1"/>
</dbReference>
<dbReference type="Proteomes" id="UP000261360">
    <property type="component" value="Unplaced"/>
</dbReference>
<dbReference type="Gene3D" id="3.60.10.10">
    <property type="entry name" value="Endonuclease/exonuclease/phosphatase"/>
    <property type="match status" value="1"/>
</dbReference>
<dbReference type="GO" id="GO:0003906">
    <property type="term" value="F:DNA-(apurinic or apyrimidinic site) endonuclease activity"/>
    <property type="evidence" value="ECO:0007669"/>
    <property type="project" value="TreeGrafter"/>
</dbReference>
<dbReference type="GO" id="GO:0005634">
    <property type="term" value="C:nucleus"/>
    <property type="evidence" value="ECO:0007669"/>
    <property type="project" value="TreeGrafter"/>
</dbReference>
<evidence type="ECO:0000256" key="3">
    <source>
        <dbReference type="ARBA" id="ARBA00022801"/>
    </source>
</evidence>
<dbReference type="SUPFAM" id="SSF56219">
    <property type="entry name" value="DNase I-like"/>
    <property type="match status" value="1"/>
</dbReference>
<dbReference type="GO" id="GO:0008081">
    <property type="term" value="F:phosphoric diester hydrolase activity"/>
    <property type="evidence" value="ECO:0007669"/>
    <property type="project" value="TreeGrafter"/>
</dbReference>
<keyword evidence="2" id="KW-0479">Metal-binding</keyword>
<dbReference type="GeneTree" id="ENSGT00990000207785"/>
<reference evidence="5" key="2">
    <citation type="submission" date="2025-09" db="UniProtKB">
        <authorList>
            <consortium name="Ensembl"/>
        </authorList>
    </citation>
    <scope>IDENTIFICATION</scope>
</reference>
<comment type="cofactor">
    <cofactor evidence="1">
        <name>Mg(2+)</name>
        <dbReference type="ChEBI" id="CHEBI:18420"/>
    </cofactor>
</comment>
<evidence type="ECO:0000313" key="5">
    <source>
        <dbReference type="Ensembl" id="ENSSLDP00000010817.1"/>
    </source>
</evidence>
<dbReference type="GO" id="GO:0008311">
    <property type="term" value="F:double-stranded DNA 3'-5' DNA exonuclease activity"/>
    <property type="evidence" value="ECO:0007669"/>
    <property type="project" value="TreeGrafter"/>
</dbReference>
<sequence length="193" mass="22252">MVWNNVNLISWNVNGINNKVKRYKILMHLKSLDGWDRFSSHLVQGNAKGMCILIAKRISFQLNELFTDKEGRYLILSRTLQNVKCVLVNIYAPNTGQVTFLTSLCPLLSRFSDLLMVIGRDLNLVLEPEVDRSNHPLPSDRSLSSAFNEFSSTLGLVDVWRMLNTVSREYTFYSKWYSLLSLQTEKQLNVMEV</sequence>
<dbReference type="Ensembl" id="ENSSLDT00000011214.1">
    <property type="protein sequence ID" value="ENSSLDP00000010817.1"/>
    <property type="gene ID" value="ENSSLDG00000008604.1"/>
</dbReference>
<protein>
    <submittedName>
        <fullName evidence="5">Uncharacterized protein</fullName>
    </submittedName>
</protein>
<evidence type="ECO:0000313" key="6">
    <source>
        <dbReference type="Proteomes" id="UP000261360"/>
    </source>
</evidence>
<proteinExistence type="predicted"/>
<keyword evidence="6" id="KW-1185">Reference proteome</keyword>
<dbReference type="PANTHER" id="PTHR22748">
    <property type="entry name" value="AP ENDONUCLEASE"/>
    <property type="match status" value="1"/>
</dbReference>